<comment type="caution">
    <text evidence="2">The sequence shown here is derived from an EMBL/GenBank/DDBJ whole genome shotgun (WGS) entry which is preliminary data.</text>
</comment>
<organism evidence="2 3">
    <name type="scientific">Streptosporangium longisporum</name>
    <dbReference type="NCBI Taxonomy" id="46187"/>
    <lineage>
        <taxon>Bacteria</taxon>
        <taxon>Bacillati</taxon>
        <taxon>Actinomycetota</taxon>
        <taxon>Actinomycetes</taxon>
        <taxon>Streptosporangiales</taxon>
        <taxon>Streptosporangiaceae</taxon>
        <taxon>Streptosporangium</taxon>
    </lineage>
</organism>
<dbReference type="InterPro" id="IPR029063">
    <property type="entry name" value="SAM-dependent_MTases_sf"/>
</dbReference>
<name>A0ABP6LCE3_9ACTN</name>
<dbReference type="EMBL" id="BAAAWD010000028">
    <property type="protein sequence ID" value="GAA3038440.1"/>
    <property type="molecule type" value="Genomic_DNA"/>
</dbReference>
<dbReference type="Pfam" id="PF05050">
    <property type="entry name" value="Methyltransf_21"/>
    <property type="match status" value="1"/>
</dbReference>
<protein>
    <recommendedName>
        <fullName evidence="1">Methyltransferase FkbM domain-containing protein</fullName>
    </recommendedName>
</protein>
<dbReference type="Proteomes" id="UP001499930">
    <property type="component" value="Unassembled WGS sequence"/>
</dbReference>
<evidence type="ECO:0000313" key="3">
    <source>
        <dbReference type="Proteomes" id="UP001499930"/>
    </source>
</evidence>
<proteinExistence type="predicted"/>
<dbReference type="Gene3D" id="3.40.50.150">
    <property type="entry name" value="Vaccinia Virus protein VP39"/>
    <property type="match status" value="1"/>
</dbReference>
<dbReference type="InterPro" id="IPR052514">
    <property type="entry name" value="SAM-dependent_MTase"/>
</dbReference>
<evidence type="ECO:0000313" key="2">
    <source>
        <dbReference type="EMBL" id="GAA3038440.1"/>
    </source>
</evidence>
<feature type="domain" description="Methyltransferase FkbM" evidence="1">
    <location>
        <begin position="50"/>
        <end position="232"/>
    </location>
</feature>
<dbReference type="NCBIfam" id="TIGR01444">
    <property type="entry name" value="fkbM_fam"/>
    <property type="match status" value="1"/>
</dbReference>
<dbReference type="SUPFAM" id="SSF53335">
    <property type="entry name" value="S-adenosyl-L-methionine-dependent methyltransferases"/>
    <property type="match status" value="1"/>
</dbReference>
<reference evidence="3" key="1">
    <citation type="journal article" date="2019" name="Int. J. Syst. Evol. Microbiol.">
        <title>The Global Catalogue of Microorganisms (GCM) 10K type strain sequencing project: providing services to taxonomists for standard genome sequencing and annotation.</title>
        <authorList>
            <consortium name="The Broad Institute Genomics Platform"/>
            <consortium name="The Broad Institute Genome Sequencing Center for Infectious Disease"/>
            <person name="Wu L."/>
            <person name="Ma J."/>
        </authorList>
    </citation>
    <scope>NUCLEOTIDE SEQUENCE [LARGE SCALE GENOMIC DNA]</scope>
    <source>
        <strain evidence="3">JCM 3106</strain>
    </source>
</reference>
<sequence length="275" mass="30046">MGLVRRRLPNGLEVTQVDPGEAAVIYREVFVEESYLRDGFPSTGLDVIFDIGANIGLASIFFKQRHPDALVVAAEPGPDTYAALRENFDRHVPSGVAHEVAVSDRNGTRRFGYYPQAPAESGFYADEPEETELARRLLVRGGVPAPAAERLARSRHRLSHVECRTVTLSSLIREHGVDRVDLLKIDVEKGELDVLAGIEEPDWARIGHLALEVHDIGGRLARVVSMLRERGFGVAVEQEDRLSDTGMHMLFATAGRRTASLSSGASRSSGVTNPG</sequence>
<accession>A0ABP6LCE3</accession>
<dbReference type="PANTHER" id="PTHR34203">
    <property type="entry name" value="METHYLTRANSFERASE, FKBM FAMILY PROTEIN"/>
    <property type="match status" value="1"/>
</dbReference>
<dbReference type="PANTHER" id="PTHR34203:SF15">
    <property type="entry name" value="SLL1173 PROTEIN"/>
    <property type="match status" value="1"/>
</dbReference>
<gene>
    <name evidence="2" type="ORF">GCM10017559_78140</name>
</gene>
<evidence type="ECO:0000259" key="1">
    <source>
        <dbReference type="Pfam" id="PF05050"/>
    </source>
</evidence>
<dbReference type="InterPro" id="IPR006342">
    <property type="entry name" value="FkbM_mtfrase"/>
</dbReference>
<dbReference type="RefSeq" id="WP_344906512.1">
    <property type="nucleotide sequence ID" value="NZ_BAAAWD010000028.1"/>
</dbReference>
<keyword evidence="3" id="KW-1185">Reference proteome</keyword>